<dbReference type="Proteomes" id="UP001209885">
    <property type="component" value="Unassembled WGS sequence"/>
</dbReference>
<accession>A0ABT3RRW0</accession>
<evidence type="ECO:0008006" key="4">
    <source>
        <dbReference type="Google" id="ProtNLM"/>
    </source>
</evidence>
<sequence length="152" mass="17495">MRRFLTMVLISVLITACNALTGNEIARLKIDKVSNENDLRVWKASVRLKKGDEIEVWSDMDLEFEGVVQLRFGVKIYKNDEEYRQLEIDPFDKNTTLGEVRKTINKGTEWSFFGKNTSLRIDEDGSYTFEGVLISSENPTLKINKADLVIKK</sequence>
<reference evidence="2 3" key="1">
    <citation type="submission" date="2022-11" db="EMBL/GenBank/DDBJ databases">
        <title>The characterization of three novel Bacteroidetes species and genomic analysis of their roles in tidal elemental geochemical cycles.</title>
        <authorList>
            <person name="Ma K."/>
        </authorList>
    </citation>
    <scope>NUCLEOTIDE SEQUENCE [LARGE SCALE GENOMIC DNA]</scope>
    <source>
        <strain evidence="2 3">M17</strain>
    </source>
</reference>
<dbReference type="RefSeq" id="WP_266056975.1">
    <property type="nucleotide sequence ID" value="NZ_JAPFQN010000006.1"/>
</dbReference>
<keyword evidence="1" id="KW-0732">Signal</keyword>
<proteinExistence type="predicted"/>
<evidence type="ECO:0000313" key="3">
    <source>
        <dbReference type="Proteomes" id="UP001209885"/>
    </source>
</evidence>
<protein>
    <recommendedName>
        <fullName evidence="4">Lipoprotein</fullName>
    </recommendedName>
</protein>
<name>A0ABT3RRW0_9BACT</name>
<dbReference type="PROSITE" id="PS51257">
    <property type="entry name" value="PROKAR_LIPOPROTEIN"/>
    <property type="match status" value="1"/>
</dbReference>
<comment type="caution">
    <text evidence="2">The sequence shown here is derived from an EMBL/GenBank/DDBJ whole genome shotgun (WGS) entry which is preliminary data.</text>
</comment>
<dbReference type="EMBL" id="JAPFQN010000006">
    <property type="protein sequence ID" value="MCX2744518.1"/>
    <property type="molecule type" value="Genomic_DNA"/>
</dbReference>
<evidence type="ECO:0000313" key="2">
    <source>
        <dbReference type="EMBL" id="MCX2744518.1"/>
    </source>
</evidence>
<feature type="signal peptide" evidence="1">
    <location>
        <begin position="1"/>
        <end position="21"/>
    </location>
</feature>
<keyword evidence="3" id="KW-1185">Reference proteome</keyword>
<feature type="chain" id="PRO_5047411927" description="Lipoprotein" evidence="1">
    <location>
        <begin position="22"/>
        <end position="152"/>
    </location>
</feature>
<evidence type="ECO:0000256" key="1">
    <source>
        <dbReference type="SAM" id="SignalP"/>
    </source>
</evidence>
<organism evidence="2 3">
    <name type="scientific">Mangrovivirga halotolerans</name>
    <dbReference type="NCBI Taxonomy" id="2993936"/>
    <lineage>
        <taxon>Bacteria</taxon>
        <taxon>Pseudomonadati</taxon>
        <taxon>Bacteroidota</taxon>
        <taxon>Cytophagia</taxon>
        <taxon>Cytophagales</taxon>
        <taxon>Mangrovivirgaceae</taxon>
        <taxon>Mangrovivirga</taxon>
    </lineage>
</organism>
<gene>
    <name evidence="2" type="ORF">OO013_11615</name>
</gene>